<protein>
    <submittedName>
        <fullName evidence="11">Ktr system potassium transporter B</fullName>
    </submittedName>
</protein>
<keyword evidence="6" id="KW-0630">Potassium</keyword>
<evidence type="ECO:0000256" key="1">
    <source>
        <dbReference type="ARBA" id="ARBA00004651"/>
    </source>
</evidence>
<feature type="transmembrane region" description="Helical" evidence="10">
    <location>
        <begin position="176"/>
        <end position="199"/>
    </location>
</feature>
<dbReference type="GO" id="GO:0005886">
    <property type="term" value="C:plasma membrane"/>
    <property type="evidence" value="ECO:0007669"/>
    <property type="project" value="UniProtKB-SubCell"/>
</dbReference>
<evidence type="ECO:0000256" key="5">
    <source>
        <dbReference type="ARBA" id="ARBA00022692"/>
    </source>
</evidence>
<organism evidence="11 12">
    <name type="scientific">Paenibacillus antri</name>
    <dbReference type="NCBI Taxonomy" id="2582848"/>
    <lineage>
        <taxon>Bacteria</taxon>
        <taxon>Bacillati</taxon>
        <taxon>Bacillota</taxon>
        <taxon>Bacilli</taxon>
        <taxon>Bacillales</taxon>
        <taxon>Paenibacillaceae</taxon>
        <taxon>Paenibacillus</taxon>
    </lineage>
</organism>
<feature type="transmembrane region" description="Helical" evidence="10">
    <location>
        <begin position="330"/>
        <end position="355"/>
    </location>
</feature>
<dbReference type="InterPro" id="IPR004772">
    <property type="entry name" value="TrkH"/>
</dbReference>
<keyword evidence="9 10" id="KW-0472">Membrane</keyword>
<dbReference type="OrthoDB" id="9810952at2"/>
<dbReference type="Pfam" id="PF02386">
    <property type="entry name" value="TrkH"/>
    <property type="match status" value="1"/>
</dbReference>
<sequence length="430" mass="46587">MVFGFAAIILLGTMLLSLPISSTSGESLGLLDSFFMATSAVCVTGLAVFDPGQQLTMFGEIVLLVLVQLGGLGFMTFGVIIAVLLGKRLGLKERTLIQTSTNSNSIQGLVRLSLSIFFIALIVELAGSVILTLRWAPDMGVGIAAYYAVFHSVSAFNNAGFSLWPDGLNRFVGDPVVNVVITFLFMIGGIGFTVLLDLFRKRKWDALSLHSKIVLLSSGCLLIGGFVVVFLLELLNPTAYETFTWSERVWAAYFQSVTPRTAGFNTMFTSELMTATQFFIIFLMFIGASSGSTGGGIKTNTFVVLLLAVFSSIRGREQVRIFNRNIAYEIVLRALSVIIISLGVVMLVAFLLTITERNQDFIAILFETTSAFSTVGLSLGITFDLSPAGKLLLSVTMFVGRLGPLTLAYALAKRRRESTIGYPEEKVLIG</sequence>
<keyword evidence="3" id="KW-1003">Cell membrane</keyword>
<name>A0A5R9GEA0_9BACL</name>
<feature type="transmembrane region" description="Helical" evidence="10">
    <location>
        <begin position="391"/>
        <end position="412"/>
    </location>
</feature>
<dbReference type="PANTHER" id="PTHR32024:SF1">
    <property type="entry name" value="KTR SYSTEM POTASSIUM UPTAKE PROTEIN B"/>
    <property type="match status" value="1"/>
</dbReference>
<keyword evidence="7 10" id="KW-1133">Transmembrane helix</keyword>
<keyword evidence="12" id="KW-1185">Reference proteome</keyword>
<dbReference type="Proteomes" id="UP000309676">
    <property type="component" value="Unassembled WGS sequence"/>
</dbReference>
<dbReference type="PANTHER" id="PTHR32024">
    <property type="entry name" value="TRK SYSTEM POTASSIUM UPTAKE PROTEIN TRKG-RELATED"/>
    <property type="match status" value="1"/>
</dbReference>
<comment type="caution">
    <text evidence="11">The sequence shown here is derived from an EMBL/GenBank/DDBJ whole genome shotgun (WGS) entry which is preliminary data.</text>
</comment>
<evidence type="ECO:0000256" key="6">
    <source>
        <dbReference type="ARBA" id="ARBA00022958"/>
    </source>
</evidence>
<keyword evidence="8" id="KW-0406">Ion transport</keyword>
<dbReference type="NCBIfam" id="TIGR00933">
    <property type="entry name" value="2a38"/>
    <property type="match status" value="1"/>
</dbReference>
<dbReference type="GO" id="GO:0015379">
    <property type="term" value="F:potassium:chloride symporter activity"/>
    <property type="evidence" value="ECO:0007669"/>
    <property type="project" value="InterPro"/>
</dbReference>
<evidence type="ECO:0000256" key="8">
    <source>
        <dbReference type="ARBA" id="ARBA00023065"/>
    </source>
</evidence>
<keyword evidence="2" id="KW-0813">Transport</keyword>
<feature type="transmembrane region" description="Helical" evidence="10">
    <location>
        <begin position="27"/>
        <end position="49"/>
    </location>
</feature>
<feature type="transmembrane region" description="Helical" evidence="10">
    <location>
        <begin position="277"/>
        <end position="310"/>
    </location>
</feature>
<feature type="transmembrane region" description="Helical" evidence="10">
    <location>
        <begin position="211"/>
        <end position="232"/>
    </location>
</feature>
<dbReference type="InterPro" id="IPR003445">
    <property type="entry name" value="Cat_transpt"/>
</dbReference>
<evidence type="ECO:0000256" key="10">
    <source>
        <dbReference type="SAM" id="Phobius"/>
    </source>
</evidence>
<evidence type="ECO:0000313" key="12">
    <source>
        <dbReference type="Proteomes" id="UP000309676"/>
    </source>
</evidence>
<evidence type="ECO:0000256" key="9">
    <source>
        <dbReference type="ARBA" id="ARBA00023136"/>
    </source>
</evidence>
<feature type="transmembrane region" description="Helical" evidence="10">
    <location>
        <begin position="61"/>
        <end position="85"/>
    </location>
</feature>
<feature type="transmembrane region" description="Helical" evidence="10">
    <location>
        <begin position="112"/>
        <end position="133"/>
    </location>
</feature>
<evidence type="ECO:0000256" key="2">
    <source>
        <dbReference type="ARBA" id="ARBA00022448"/>
    </source>
</evidence>
<reference evidence="11 12" key="1">
    <citation type="submission" date="2019-05" db="EMBL/GenBank/DDBJ databases">
        <authorList>
            <person name="Narsing Rao M.P."/>
            <person name="Li W.J."/>
        </authorList>
    </citation>
    <scope>NUCLEOTIDE SEQUENCE [LARGE SCALE GENOMIC DNA]</scope>
    <source>
        <strain evidence="11 12">SYSU_K30003</strain>
    </source>
</reference>
<keyword evidence="5 10" id="KW-0812">Transmembrane</keyword>
<evidence type="ECO:0000313" key="11">
    <source>
        <dbReference type="EMBL" id="TLS51534.1"/>
    </source>
</evidence>
<evidence type="ECO:0000256" key="7">
    <source>
        <dbReference type="ARBA" id="ARBA00022989"/>
    </source>
</evidence>
<dbReference type="EMBL" id="VCIW01000009">
    <property type="protein sequence ID" value="TLS51534.1"/>
    <property type="molecule type" value="Genomic_DNA"/>
</dbReference>
<feature type="transmembrane region" description="Helical" evidence="10">
    <location>
        <begin position="145"/>
        <end position="164"/>
    </location>
</feature>
<evidence type="ECO:0000256" key="4">
    <source>
        <dbReference type="ARBA" id="ARBA00022538"/>
    </source>
</evidence>
<comment type="subcellular location">
    <subcellularLocation>
        <location evidence="1">Cell membrane</location>
        <topology evidence="1">Multi-pass membrane protein</topology>
    </subcellularLocation>
</comment>
<gene>
    <name evidence="11" type="ORF">FE782_15115</name>
</gene>
<keyword evidence="4" id="KW-0633">Potassium transport</keyword>
<feature type="transmembrane region" description="Helical" evidence="10">
    <location>
        <begin position="361"/>
        <end position="379"/>
    </location>
</feature>
<evidence type="ECO:0000256" key="3">
    <source>
        <dbReference type="ARBA" id="ARBA00022475"/>
    </source>
</evidence>
<accession>A0A5R9GEA0</accession>
<dbReference type="AlphaFoldDB" id="A0A5R9GEA0"/>
<proteinExistence type="predicted"/>